<dbReference type="InterPro" id="IPR003599">
    <property type="entry name" value="Ig_sub"/>
</dbReference>
<dbReference type="InterPro" id="IPR003598">
    <property type="entry name" value="Ig_sub2"/>
</dbReference>
<feature type="signal peptide" evidence="2">
    <location>
        <begin position="1"/>
        <end position="25"/>
    </location>
</feature>
<keyword evidence="1" id="KW-0393">Immunoglobulin domain</keyword>
<dbReference type="SMART" id="SM00409">
    <property type="entry name" value="IG"/>
    <property type="match status" value="1"/>
</dbReference>
<dbReference type="InterPro" id="IPR036179">
    <property type="entry name" value="Ig-like_dom_sf"/>
</dbReference>
<keyword evidence="2" id="KW-0732">Signal</keyword>
<dbReference type="GO" id="GO:0030424">
    <property type="term" value="C:axon"/>
    <property type="evidence" value="ECO:0007669"/>
    <property type="project" value="TreeGrafter"/>
</dbReference>
<organism evidence="4 5">
    <name type="scientific">Thamnophis sirtalis</name>
    <dbReference type="NCBI Taxonomy" id="35019"/>
    <lineage>
        <taxon>Eukaryota</taxon>
        <taxon>Metazoa</taxon>
        <taxon>Chordata</taxon>
        <taxon>Craniata</taxon>
        <taxon>Vertebrata</taxon>
        <taxon>Euteleostomi</taxon>
        <taxon>Lepidosauria</taxon>
        <taxon>Squamata</taxon>
        <taxon>Bifurcata</taxon>
        <taxon>Unidentata</taxon>
        <taxon>Episquamata</taxon>
        <taxon>Toxicofera</taxon>
        <taxon>Serpentes</taxon>
        <taxon>Colubroidea</taxon>
        <taxon>Colubridae</taxon>
        <taxon>Natricinae</taxon>
        <taxon>Thamnophis</taxon>
    </lineage>
</organism>
<accession>A0A6I9XYJ6</accession>
<dbReference type="Gene3D" id="2.60.40.10">
    <property type="entry name" value="Immunoglobulins"/>
    <property type="match status" value="1"/>
</dbReference>
<dbReference type="Proteomes" id="UP000504617">
    <property type="component" value="Unplaced"/>
</dbReference>
<dbReference type="RefSeq" id="XP_013919277.1">
    <property type="nucleotide sequence ID" value="XM_014063802.1"/>
</dbReference>
<evidence type="ECO:0000256" key="2">
    <source>
        <dbReference type="SAM" id="SignalP"/>
    </source>
</evidence>
<dbReference type="OrthoDB" id="10253954at2759"/>
<dbReference type="PANTHER" id="PTHR10075:SF100">
    <property type="entry name" value="FASCICLIN-2"/>
    <property type="match status" value="1"/>
</dbReference>
<sequence>MHPSSPVCLVIPVASLLSWLMTGCATESPPQFIKHPVDQIGVSGGVASFVCQAMGDPKPRVTWNKKGKKVNSQRFETIEFDEGAGAVLRIQPLRTPRDENIYECVAQNSVAEITVNAKLTVLRGLNPPEPTPASLKYLYAFLIAPISKQQQPQAIGSGSYLNPLEMSSFHTQPATSFYFLYFIDMKEQKDMVNLIYLNMQPVISGMQPGGKKSGLEYQDTSPLDCN</sequence>
<evidence type="ECO:0000313" key="5">
    <source>
        <dbReference type="RefSeq" id="XP_013919277.1"/>
    </source>
</evidence>
<reference evidence="5" key="1">
    <citation type="submission" date="2025-08" db="UniProtKB">
        <authorList>
            <consortium name="RefSeq"/>
        </authorList>
    </citation>
    <scope>IDENTIFICATION</scope>
    <source>
        <tissue evidence="5">Skeletal muscle</tissue>
    </source>
</reference>
<evidence type="ECO:0000313" key="4">
    <source>
        <dbReference type="Proteomes" id="UP000504617"/>
    </source>
</evidence>
<evidence type="ECO:0000256" key="1">
    <source>
        <dbReference type="ARBA" id="ARBA00023319"/>
    </source>
</evidence>
<dbReference type="GO" id="GO:0098632">
    <property type="term" value="F:cell-cell adhesion mediator activity"/>
    <property type="evidence" value="ECO:0007669"/>
    <property type="project" value="TreeGrafter"/>
</dbReference>
<dbReference type="PROSITE" id="PS50835">
    <property type="entry name" value="IG_LIKE"/>
    <property type="match status" value="1"/>
</dbReference>
<dbReference type="InterPro" id="IPR007110">
    <property type="entry name" value="Ig-like_dom"/>
</dbReference>
<dbReference type="KEGG" id="tsr:106546831"/>
<dbReference type="GO" id="GO:0070593">
    <property type="term" value="P:dendrite self-avoidance"/>
    <property type="evidence" value="ECO:0007669"/>
    <property type="project" value="TreeGrafter"/>
</dbReference>
<protein>
    <submittedName>
        <fullName evidence="5">Receptor-type tyrosine-protein phosphatase S-like</fullName>
    </submittedName>
</protein>
<dbReference type="InterPro" id="IPR013098">
    <property type="entry name" value="Ig_I-set"/>
</dbReference>
<feature type="chain" id="PRO_5027013346" evidence="2">
    <location>
        <begin position="26"/>
        <end position="226"/>
    </location>
</feature>
<dbReference type="FunFam" id="2.60.40.10:FF:000023">
    <property type="entry name" value="receptor-type tyrosine-protein phosphatase delta isoform X2"/>
    <property type="match status" value="1"/>
</dbReference>
<gene>
    <name evidence="5" type="primary">LOC106546831</name>
</gene>
<evidence type="ECO:0000259" key="3">
    <source>
        <dbReference type="PROSITE" id="PS50835"/>
    </source>
</evidence>
<dbReference type="GO" id="GO:0005886">
    <property type="term" value="C:plasma membrane"/>
    <property type="evidence" value="ECO:0007669"/>
    <property type="project" value="TreeGrafter"/>
</dbReference>
<dbReference type="PANTHER" id="PTHR10075">
    <property type="entry name" value="BASIGIN RELATED"/>
    <property type="match status" value="1"/>
</dbReference>
<dbReference type="AlphaFoldDB" id="A0A6I9XYJ6"/>
<dbReference type="SUPFAM" id="SSF48726">
    <property type="entry name" value="Immunoglobulin"/>
    <property type="match status" value="1"/>
</dbReference>
<dbReference type="InterPro" id="IPR013783">
    <property type="entry name" value="Ig-like_fold"/>
</dbReference>
<proteinExistence type="predicted"/>
<dbReference type="GO" id="GO:0007156">
    <property type="term" value="P:homophilic cell adhesion via plasma membrane adhesion molecules"/>
    <property type="evidence" value="ECO:0007669"/>
    <property type="project" value="TreeGrafter"/>
</dbReference>
<feature type="domain" description="Ig-like" evidence="3">
    <location>
        <begin position="30"/>
        <end position="120"/>
    </location>
</feature>
<dbReference type="GeneID" id="106546831"/>
<name>A0A6I9XYJ6_9SAUR</name>
<dbReference type="Pfam" id="PF07679">
    <property type="entry name" value="I-set"/>
    <property type="match status" value="1"/>
</dbReference>
<dbReference type="SMART" id="SM00408">
    <property type="entry name" value="IGc2"/>
    <property type="match status" value="1"/>
</dbReference>
<keyword evidence="4" id="KW-1185">Reference proteome</keyword>
<dbReference type="GO" id="GO:0007411">
    <property type="term" value="P:axon guidance"/>
    <property type="evidence" value="ECO:0007669"/>
    <property type="project" value="TreeGrafter"/>
</dbReference>